<proteinExistence type="predicted"/>
<evidence type="ECO:0000313" key="1">
    <source>
        <dbReference type="EMBL" id="BAC95734.1"/>
    </source>
</evidence>
<sequence length="129" mass="14165">MDELSGDPITISARTLNKIRSNYDLYLGCATTCLKNQIATAITINQGNNFKTNPSMPSKIITTSAIPVAANTVIIVIPVTNKVAAKTKIKINSNIIYLLCFLVRSRICTNFSNSNNHLKNKEKALKHKS</sequence>
<dbReference type="EMBL" id="BA000037">
    <property type="protein sequence ID" value="BAC95734.1"/>
    <property type="molecule type" value="Genomic_DNA"/>
</dbReference>
<reference evidence="1 2" key="1">
    <citation type="journal article" date="2003" name="Genome Res.">
        <title>Comparative genome analysis of Vibrio vulnificus, a marine pathogen.</title>
        <authorList>
            <person name="Chen C.Y."/>
            <person name="Wu K.M."/>
            <person name="Chang Y.C."/>
            <person name="Chang C.H."/>
            <person name="Tsai H.C."/>
            <person name="Liao T.L."/>
            <person name="Liu Y.M."/>
            <person name="Chen H.J."/>
            <person name="Shen A.B."/>
            <person name="Li J.C."/>
            <person name="Su T.L."/>
            <person name="Shao C.P."/>
            <person name="Lee C.T."/>
            <person name="Hor L.I."/>
            <person name="Tsai S.F."/>
        </authorList>
    </citation>
    <scope>NUCLEOTIDE SEQUENCE [LARGE SCALE GENOMIC DNA]</scope>
    <source>
        <strain evidence="1 2">YJ016</strain>
    </source>
</reference>
<dbReference type="Proteomes" id="UP000002675">
    <property type="component" value="Chromosome I"/>
</dbReference>
<protein>
    <submittedName>
        <fullName evidence="1">Uncharacterized protein</fullName>
    </submittedName>
</protein>
<dbReference type="KEGG" id="vvy:VV2970"/>
<organism evidence="1 2">
    <name type="scientific">Vibrio vulnificus (strain YJ016)</name>
    <dbReference type="NCBI Taxonomy" id="196600"/>
    <lineage>
        <taxon>Bacteria</taxon>
        <taxon>Pseudomonadati</taxon>
        <taxon>Pseudomonadota</taxon>
        <taxon>Gammaproteobacteria</taxon>
        <taxon>Vibrionales</taxon>
        <taxon>Vibrionaceae</taxon>
        <taxon>Vibrio</taxon>
    </lineage>
</organism>
<dbReference type="HOGENOM" id="CLU_1947969_0_0_6"/>
<evidence type="ECO:0000313" key="2">
    <source>
        <dbReference type="Proteomes" id="UP000002675"/>
    </source>
</evidence>
<accession>Q7MHA2</accession>
<name>Q7MHA2_VIBVY</name>
<dbReference type="AlphaFoldDB" id="Q7MHA2"/>
<gene>
    <name evidence="1" type="ordered locus">VV2970</name>
</gene>